<evidence type="ECO:0000256" key="1">
    <source>
        <dbReference type="ARBA" id="ARBA00004141"/>
    </source>
</evidence>
<keyword evidence="8" id="KW-0157">Chromophore</keyword>
<evidence type="ECO:0000256" key="5">
    <source>
        <dbReference type="ARBA" id="ARBA00022692"/>
    </source>
</evidence>
<dbReference type="SUPFAM" id="SSF81321">
    <property type="entry name" value="Family A G protein-coupled receptor-like"/>
    <property type="match status" value="1"/>
</dbReference>
<dbReference type="GO" id="GO:0007602">
    <property type="term" value="P:phototransduction"/>
    <property type="evidence" value="ECO:0007669"/>
    <property type="project" value="UniProtKB-KW"/>
</dbReference>
<dbReference type="PRINTS" id="PR00251">
    <property type="entry name" value="BACTRLOPSIN"/>
</dbReference>
<comment type="caution">
    <text evidence="12">The sequence shown here is derived from an EMBL/GenBank/DDBJ whole genome shotgun (WGS) entry which is preliminary data.</text>
</comment>
<proteinExistence type="inferred from homology"/>
<dbReference type="GO" id="GO:0005783">
    <property type="term" value="C:endoplasmic reticulum"/>
    <property type="evidence" value="ECO:0007669"/>
    <property type="project" value="TreeGrafter"/>
</dbReference>
<dbReference type="GO" id="GO:0005216">
    <property type="term" value="F:monoatomic ion channel activity"/>
    <property type="evidence" value="ECO:0007669"/>
    <property type="project" value="InterPro"/>
</dbReference>
<dbReference type="OrthoDB" id="536545at2759"/>
<comment type="similarity">
    <text evidence="2">Belongs to the archaeal/bacterial/fungal opsin family.</text>
</comment>
<dbReference type="EMBL" id="PJQD01000005">
    <property type="protein sequence ID" value="POY76440.1"/>
    <property type="molecule type" value="Genomic_DNA"/>
</dbReference>
<dbReference type="SMART" id="SM01021">
    <property type="entry name" value="Bac_rhodopsin"/>
    <property type="match status" value="1"/>
</dbReference>
<keyword evidence="4" id="KW-0716">Sensory transduction</keyword>
<keyword evidence="3" id="KW-0600">Photoreceptor protein</keyword>
<evidence type="ECO:0000313" key="13">
    <source>
        <dbReference type="Proteomes" id="UP000237144"/>
    </source>
</evidence>
<evidence type="ECO:0000256" key="3">
    <source>
        <dbReference type="ARBA" id="ARBA00022543"/>
    </source>
</evidence>
<feature type="transmembrane region" description="Helical" evidence="11">
    <location>
        <begin position="34"/>
        <end position="52"/>
    </location>
</feature>
<evidence type="ECO:0000256" key="9">
    <source>
        <dbReference type="ARBA" id="ARBA00023136"/>
    </source>
</evidence>
<evidence type="ECO:0000256" key="10">
    <source>
        <dbReference type="ARBA" id="ARBA00023170"/>
    </source>
</evidence>
<keyword evidence="6" id="KW-0681">Retinal protein</keyword>
<feature type="transmembrane region" description="Helical" evidence="11">
    <location>
        <begin position="239"/>
        <end position="263"/>
    </location>
</feature>
<dbReference type="PROSITE" id="PS00950">
    <property type="entry name" value="BACTERIAL_OPSIN_1"/>
    <property type="match status" value="1"/>
</dbReference>
<dbReference type="InterPro" id="IPR001425">
    <property type="entry name" value="Arc/bac/fun_rhodopsins"/>
</dbReference>
<dbReference type="Pfam" id="PF01036">
    <property type="entry name" value="Bac_rhodopsin"/>
    <property type="match status" value="1"/>
</dbReference>
<dbReference type="GO" id="GO:0009881">
    <property type="term" value="F:photoreceptor activity"/>
    <property type="evidence" value="ECO:0007669"/>
    <property type="project" value="UniProtKB-KW"/>
</dbReference>
<dbReference type="InterPro" id="IPR043476">
    <property type="entry name" value="Yro2-like_7TM"/>
</dbReference>
<evidence type="ECO:0000256" key="6">
    <source>
        <dbReference type="ARBA" id="ARBA00022925"/>
    </source>
</evidence>
<feature type="transmembrane region" description="Helical" evidence="11">
    <location>
        <begin position="208"/>
        <end position="227"/>
    </location>
</feature>
<feature type="transmembrane region" description="Helical" evidence="11">
    <location>
        <begin position="174"/>
        <end position="196"/>
    </location>
</feature>
<feature type="transmembrane region" description="Helical" evidence="11">
    <location>
        <begin position="141"/>
        <end position="162"/>
    </location>
</feature>
<evidence type="ECO:0000256" key="11">
    <source>
        <dbReference type="SAM" id="Phobius"/>
    </source>
</evidence>
<gene>
    <name evidence="12" type="ORF">BMF94_0640</name>
</gene>
<name>A0A2S5BI46_9BASI</name>
<dbReference type="Gene3D" id="1.20.1070.10">
    <property type="entry name" value="Rhodopsin 7-helix transmembrane proteins"/>
    <property type="match status" value="1"/>
</dbReference>
<keyword evidence="10" id="KW-0675">Receptor</keyword>
<dbReference type="PANTHER" id="PTHR28286:SF1">
    <property type="entry name" value="30 KDA HEAT SHOCK PROTEIN-RELATED"/>
    <property type="match status" value="1"/>
</dbReference>
<accession>A0A2S5BI46</accession>
<reference evidence="12 13" key="1">
    <citation type="journal article" date="2018" name="Front. Microbiol.">
        <title>Prospects for Fungal Bioremediation of Acidic Radioactive Waste Sites: Characterization and Genome Sequence of Rhodotorula taiwanensis MD1149.</title>
        <authorList>
            <person name="Tkavc R."/>
            <person name="Matrosova V.Y."/>
            <person name="Grichenko O.E."/>
            <person name="Gostincar C."/>
            <person name="Volpe R.P."/>
            <person name="Klimenkova P."/>
            <person name="Gaidamakova E.K."/>
            <person name="Zhou C.E."/>
            <person name="Stewart B.J."/>
            <person name="Lyman M.G."/>
            <person name="Malfatti S.A."/>
            <person name="Rubinfeld B."/>
            <person name="Courtot M."/>
            <person name="Singh J."/>
            <person name="Dalgard C.L."/>
            <person name="Hamilton T."/>
            <person name="Frey K.G."/>
            <person name="Gunde-Cimerman N."/>
            <person name="Dugan L."/>
            <person name="Daly M.J."/>
        </authorList>
    </citation>
    <scope>NUCLEOTIDE SEQUENCE [LARGE SCALE GENOMIC DNA]</scope>
    <source>
        <strain evidence="12 13">MD1149</strain>
    </source>
</reference>
<protein>
    <submittedName>
        <fullName evidence="12">Uncharacterized protein</fullName>
    </submittedName>
</protein>
<dbReference type="GO" id="GO:0005886">
    <property type="term" value="C:plasma membrane"/>
    <property type="evidence" value="ECO:0007669"/>
    <property type="project" value="TreeGrafter"/>
</dbReference>
<dbReference type="InterPro" id="IPR018229">
    <property type="entry name" value="Rhodopsin_retinal_BS"/>
</dbReference>
<comment type="subcellular location">
    <subcellularLocation>
        <location evidence="1">Membrane</location>
        <topology evidence="1">Multi-pass membrane protein</topology>
    </subcellularLocation>
</comment>
<keyword evidence="9 11" id="KW-0472">Membrane</keyword>
<dbReference type="PANTHER" id="PTHR28286">
    <property type="match status" value="1"/>
</dbReference>
<keyword evidence="13" id="KW-1185">Reference proteome</keyword>
<sequence>MEAATNFLVKRGNDALALNPPNANLNLTTHGSDWLWAVFSVMALSAIGLLALGHMTRPVGERAFHELGAALCATASVAYFALASDLGATPIQVEFLHGSQLVNGAYPYRQVWYARYIDWTITTPMLLLELLLTTGLPLSQLFIIIFADLLMIETGLVGALVVSRYKWATGADGILFEGFFAFGCAAEIFIWYMLLVPGRASAARLGSGYSKAYLMSASILSFLWLLYPIAWGLCEGGNVISVTGVLDLLAKPVFSFIHVFAIAKLDYARLGLSSGKVSDGAHQGLLSEKSQHVDATPRPSTATGVTDGVVGNGAGFHAAPGATSAV</sequence>
<evidence type="ECO:0000256" key="8">
    <source>
        <dbReference type="ARBA" id="ARBA00022991"/>
    </source>
</evidence>
<feature type="transmembrane region" description="Helical" evidence="11">
    <location>
        <begin position="64"/>
        <end position="82"/>
    </location>
</feature>
<dbReference type="Proteomes" id="UP000237144">
    <property type="component" value="Unassembled WGS sequence"/>
</dbReference>
<keyword evidence="5 11" id="KW-0812">Transmembrane</keyword>
<evidence type="ECO:0000313" key="12">
    <source>
        <dbReference type="EMBL" id="POY76440.1"/>
    </source>
</evidence>
<keyword evidence="7 11" id="KW-1133">Transmembrane helix</keyword>
<evidence type="ECO:0000256" key="4">
    <source>
        <dbReference type="ARBA" id="ARBA00022606"/>
    </source>
</evidence>
<dbReference type="CDD" id="cd15239">
    <property type="entry name" value="7tm_YRO2_fungal-like"/>
    <property type="match status" value="1"/>
</dbReference>
<evidence type="ECO:0000256" key="2">
    <source>
        <dbReference type="ARBA" id="ARBA00008130"/>
    </source>
</evidence>
<dbReference type="AlphaFoldDB" id="A0A2S5BI46"/>
<organism evidence="12 13">
    <name type="scientific">Rhodotorula taiwanensis</name>
    <dbReference type="NCBI Taxonomy" id="741276"/>
    <lineage>
        <taxon>Eukaryota</taxon>
        <taxon>Fungi</taxon>
        <taxon>Dikarya</taxon>
        <taxon>Basidiomycota</taxon>
        <taxon>Pucciniomycotina</taxon>
        <taxon>Microbotryomycetes</taxon>
        <taxon>Sporidiobolales</taxon>
        <taxon>Sporidiobolaceae</taxon>
        <taxon>Rhodotorula</taxon>
    </lineage>
</organism>
<dbReference type="FunFam" id="1.20.1070.10:FF:000160">
    <property type="entry name" value="Related to Opsin-1"/>
    <property type="match status" value="1"/>
</dbReference>
<evidence type="ECO:0000256" key="7">
    <source>
        <dbReference type="ARBA" id="ARBA00022989"/>
    </source>
</evidence>